<dbReference type="AlphaFoldDB" id="A0A8S1HUJ6"/>
<reference evidence="2" key="1">
    <citation type="submission" date="2020-10" db="EMBL/GenBank/DDBJ databases">
        <authorList>
            <person name="Kikuchi T."/>
        </authorList>
    </citation>
    <scope>NUCLEOTIDE SEQUENCE</scope>
    <source>
        <strain evidence="2">NKZ352</strain>
    </source>
</reference>
<sequence length="233" mass="26707">MRTELLFLFVIGVVFSHSSKLNCIKRGQESVNEANVDSTEAKSLPVRVKLPRKLKIGESVRLLFQVPFAERSAGNNVVQSDRLRCDCGTRRKKRETSKKPELTTHHTTRNWMKKGGLILVGKRETKPCLCQNWPKIAFNFVNRKNRAVLGLMIDSQDGNLTLNTQTKRYSADLSSKPQDIVEILVKIEKEDFVVTKNDKELGRMKHNGQFDDIVKISTLGHFEVFAVDWYCER</sequence>
<feature type="chain" id="PRO_5035812293" description="Galectin" evidence="1">
    <location>
        <begin position="17"/>
        <end position="233"/>
    </location>
</feature>
<feature type="signal peptide" evidence="1">
    <location>
        <begin position="1"/>
        <end position="16"/>
    </location>
</feature>
<keyword evidence="3" id="KW-1185">Reference proteome</keyword>
<gene>
    <name evidence="2" type="ORF">CAUJ_LOCUS14461</name>
</gene>
<keyword evidence="1" id="KW-0732">Signal</keyword>
<evidence type="ECO:0008006" key="4">
    <source>
        <dbReference type="Google" id="ProtNLM"/>
    </source>
</evidence>
<dbReference type="Proteomes" id="UP000835052">
    <property type="component" value="Unassembled WGS sequence"/>
</dbReference>
<evidence type="ECO:0000256" key="1">
    <source>
        <dbReference type="SAM" id="SignalP"/>
    </source>
</evidence>
<dbReference type="EMBL" id="CAJGYM010000129">
    <property type="protein sequence ID" value="CAD6198555.1"/>
    <property type="molecule type" value="Genomic_DNA"/>
</dbReference>
<evidence type="ECO:0000313" key="3">
    <source>
        <dbReference type="Proteomes" id="UP000835052"/>
    </source>
</evidence>
<proteinExistence type="predicted"/>
<protein>
    <recommendedName>
        <fullName evidence="4">Galectin</fullName>
    </recommendedName>
</protein>
<evidence type="ECO:0000313" key="2">
    <source>
        <dbReference type="EMBL" id="CAD6198555.1"/>
    </source>
</evidence>
<organism evidence="2 3">
    <name type="scientific">Caenorhabditis auriculariae</name>
    <dbReference type="NCBI Taxonomy" id="2777116"/>
    <lineage>
        <taxon>Eukaryota</taxon>
        <taxon>Metazoa</taxon>
        <taxon>Ecdysozoa</taxon>
        <taxon>Nematoda</taxon>
        <taxon>Chromadorea</taxon>
        <taxon>Rhabditida</taxon>
        <taxon>Rhabditina</taxon>
        <taxon>Rhabditomorpha</taxon>
        <taxon>Rhabditoidea</taxon>
        <taxon>Rhabditidae</taxon>
        <taxon>Peloderinae</taxon>
        <taxon>Caenorhabditis</taxon>
    </lineage>
</organism>
<comment type="caution">
    <text evidence="2">The sequence shown here is derived from an EMBL/GenBank/DDBJ whole genome shotgun (WGS) entry which is preliminary data.</text>
</comment>
<accession>A0A8S1HUJ6</accession>
<name>A0A8S1HUJ6_9PELO</name>